<dbReference type="EMBL" id="CP068053">
    <property type="protein sequence ID" value="QQS99378.1"/>
    <property type="molecule type" value="Genomic_DNA"/>
</dbReference>
<evidence type="ECO:0000259" key="1">
    <source>
        <dbReference type="PROSITE" id="PS51186"/>
    </source>
</evidence>
<protein>
    <submittedName>
        <fullName evidence="2">GNAT family N-acetyltransferase</fullName>
    </submittedName>
</protein>
<dbReference type="Pfam" id="PF00583">
    <property type="entry name" value="Acetyltransf_1"/>
    <property type="match status" value="2"/>
</dbReference>
<organism evidence="2 3">
    <name type="scientific">Peribacillus psychrosaccharolyticus</name>
    <name type="common">Bacillus psychrosaccharolyticus</name>
    <dbReference type="NCBI Taxonomy" id="1407"/>
    <lineage>
        <taxon>Bacteria</taxon>
        <taxon>Bacillati</taxon>
        <taxon>Bacillota</taxon>
        <taxon>Bacilli</taxon>
        <taxon>Bacillales</taxon>
        <taxon>Bacillaceae</taxon>
        <taxon>Peribacillus</taxon>
    </lineage>
</organism>
<gene>
    <name evidence="2" type="ORF">I6J18_17340</name>
</gene>
<name>A0A974RZF7_PERPY</name>
<dbReference type="Gene3D" id="3.40.630.30">
    <property type="match status" value="2"/>
</dbReference>
<dbReference type="SUPFAM" id="SSF55729">
    <property type="entry name" value="Acyl-CoA N-acyltransferases (Nat)"/>
    <property type="match status" value="2"/>
</dbReference>
<dbReference type="PANTHER" id="PTHR43617:SF20">
    <property type="entry name" value="N-ALPHA-ACETYLTRANSFERASE RIMI"/>
    <property type="match status" value="1"/>
</dbReference>
<dbReference type="GO" id="GO:0008999">
    <property type="term" value="F:protein-N-terminal-alanine acetyltransferase activity"/>
    <property type="evidence" value="ECO:0007669"/>
    <property type="project" value="TreeGrafter"/>
</dbReference>
<evidence type="ECO:0000313" key="3">
    <source>
        <dbReference type="Proteomes" id="UP000595254"/>
    </source>
</evidence>
<dbReference type="Proteomes" id="UP000595254">
    <property type="component" value="Chromosome"/>
</dbReference>
<proteinExistence type="predicted"/>
<keyword evidence="3" id="KW-1185">Reference proteome</keyword>
<feature type="domain" description="N-acetyltransferase" evidence="1">
    <location>
        <begin position="158"/>
        <end position="295"/>
    </location>
</feature>
<dbReference type="CDD" id="cd04301">
    <property type="entry name" value="NAT_SF"/>
    <property type="match status" value="2"/>
</dbReference>
<accession>A0A974RZF7</accession>
<feature type="domain" description="N-acetyltransferase" evidence="1">
    <location>
        <begin position="16"/>
        <end position="162"/>
    </location>
</feature>
<dbReference type="PANTHER" id="PTHR43617">
    <property type="entry name" value="L-AMINO ACID N-ACETYLTRANSFERASE"/>
    <property type="match status" value="1"/>
</dbReference>
<dbReference type="InterPro" id="IPR016181">
    <property type="entry name" value="Acyl_CoA_acyltransferase"/>
</dbReference>
<dbReference type="InterPro" id="IPR050276">
    <property type="entry name" value="MshD_Acetyltransferase"/>
</dbReference>
<sequence>MKISRNLILYFYKELWELEKLNEVQLKEVEELQQICETEGFKLKLNWDTLRSRKRKDSDYFFYEMNRLIGFAAVYDFGDKAEICGMVHPDYRRRGIFTKLIDAGIMDCLERKYKTILLNAPAKSASAKGFLQSISCQFAVAEYQMKWGKTELFNYEGVKLRPSTHEDAELEIQLDIQCFGFSEEDARSFHKRMRADEPEQVFMIEDEEHRKTIGKIRVDRKSTETWIYGFAIFPEYQGRGFGRRTLKQVVLEEETRGNAIYLEVEATNAHALRLYEECGFKVIGQQDYYQYQVKS</sequence>
<dbReference type="PROSITE" id="PS51186">
    <property type="entry name" value="GNAT"/>
    <property type="match status" value="2"/>
</dbReference>
<dbReference type="KEGG" id="ppsr:I6J18_17340"/>
<dbReference type="InterPro" id="IPR000182">
    <property type="entry name" value="GNAT_dom"/>
</dbReference>
<evidence type="ECO:0000313" key="2">
    <source>
        <dbReference type="EMBL" id="QQS99378.1"/>
    </source>
</evidence>
<reference evidence="2 3" key="1">
    <citation type="submission" date="2021-01" db="EMBL/GenBank/DDBJ databases">
        <title>FDA dAtabase for Regulatory Grade micrObial Sequences (FDA-ARGOS): Supporting development and validation of Infectious Disease Dx tests.</title>
        <authorList>
            <person name="Nelson B."/>
            <person name="Plummer A."/>
            <person name="Tallon L."/>
            <person name="Sadzewicz L."/>
            <person name="Zhao X."/>
            <person name="Boylan J."/>
            <person name="Ott S."/>
            <person name="Bowen H."/>
            <person name="Vavikolanu K."/>
            <person name="Mehta A."/>
            <person name="Aluvathingal J."/>
            <person name="Nadendla S."/>
            <person name="Myers T."/>
            <person name="Yan Y."/>
            <person name="Sichtig H."/>
        </authorList>
    </citation>
    <scope>NUCLEOTIDE SEQUENCE [LARGE SCALE GENOMIC DNA]</scope>
    <source>
        <strain evidence="2 3">FDAARGOS_1161</strain>
    </source>
</reference>
<dbReference type="AlphaFoldDB" id="A0A974RZF7"/>